<evidence type="ECO:0000313" key="2">
    <source>
        <dbReference type="Proteomes" id="UP001152523"/>
    </source>
</evidence>
<dbReference type="Proteomes" id="UP001152523">
    <property type="component" value="Unassembled WGS sequence"/>
</dbReference>
<name>A0AAV0DI70_9ASTE</name>
<keyword evidence="2" id="KW-1185">Reference proteome</keyword>
<sequence length="146" mass="16843">MVDYNKFYSAHDNRDHEFHGFQLREMQAKINGSLFGTFKRCLSKDIDIYPLGSRLALLTLHYDYEIETIELSRQRQTDWTTSICFPSSLSRPDPIKRCKFYDDVEHNPEECVTLRMEVAYLLGNDYLTKIVAMNKSSPSDGTSGGS</sequence>
<evidence type="ECO:0000313" key="1">
    <source>
        <dbReference type="EMBL" id="CAH9101494.1"/>
    </source>
</evidence>
<protein>
    <recommendedName>
        <fullName evidence="3">DNA-directed RNA polymerase</fullName>
    </recommendedName>
</protein>
<dbReference type="EMBL" id="CAMAPF010000111">
    <property type="protein sequence ID" value="CAH9101494.1"/>
    <property type="molecule type" value="Genomic_DNA"/>
</dbReference>
<accession>A0AAV0DI70</accession>
<reference evidence="1" key="1">
    <citation type="submission" date="2022-07" db="EMBL/GenBank/DDBJ databases">
        <authorList>
            <person name="Macas J."/>
            <person name="Novak P."/>
            <person name="Neumann P."/>
        </authorList>
    </citation>
    <scope>NUCLEOTIDE SEQUENCE</scope>
</reference>
<comment type="caution">
    <text evidence="1">The sequence shown here is derived from an EMBL/GenBank/DDBJ whole genome shotgun (WGS) entry which is preliminary data.</text>
</comment>
<organism evidence="1 2">
    <name type="scientific">Cuscuta epithymum</name>
    <dbReference type="NCBI Taxonomy" id="186058"/>
    <lineage>
        <taxon>Eukaryota</taxon>
        <taxon>Viridiplantae</taxon>
        <taxon>Streptophyta</taxon>
        <taxon>Embryophyta</taxon>
        <taxon>Tracheophyta</taxon>
        <taxon>Spermatophyta</taxon>
        <taxon>Magnoliopsida</taxon>
        <taxon>eudicotyledons</taxon>
        <taxon>Gunneridae</taxon>
        <taxon>Pentapetalae</taxon>
        <taxon>asterids</taxon>
        <taxon>lamiids</taxon>
        <taxon>Solanales</taxon>
        <taxon>Convolvulaceae</taxon>
        <taxon>Cuscuteae</taxon>
        <taxon>Cuscuta</taxon>
        <taxon>Cuscuta subgen. Cuscuta</taxon>
    </lineage>
</organism>
<gene>
    <name evidence="1" type="ORF">CEPIT_LOCUS15643</name>
</gene>
<proteinExistence type="predicted"/>
<dbReference type="AlphaFoldDB" id="A0AAV0DI70"/>
<evidence type="ECO:0008006" key="3">
    <source>
        <dbReference type="Google" id="ProtNLM"/>
    </source>
</evidence>